<evidence type="ECO:0000313" key="1">
    <source>
        <dbReference type="EMBL" id="KAH7993408.1"/>
    </source>
</evidence>
<protein>
    <submittedName>
        <fullName evidence="1">Uncharacterized protein</fullName>
    </submittedName>
</protein>
<evidence type="ECO:0000313" key="2">
    <source>
        <dbReference type="Proteomes" id="UP000827872"/>
    </source>
</evidence>
<name>A0ACB8ELH2_9SAUR</name>
<comment type="caution">
    <text evidence="1">The sequence shown here is derived from an EMBL/GenBank/DDBJ whole genome shotgun (WGS) entry which is preliminary data.</text>
</comment>
<dbReference type="Proteomes" id="UP000827872">
    <property type="component" value="Linkage Group LG03"/>
</dbReference>
<keyword evidence="2" id="KW-1185">Reference proteome</keyword>
<sequence length="67" mass="7008">MEPPPAKRKCGVADQPEPGPLAAAAAAAAVETLLDLSARRVAETWAFEQLAFPVGKNMVYLQAGAED</sequence>
<accession>A0ACB8ELH2</accession>
<dbReference type="EMBL" id="CM037616">
    <property type="protein sequence ID" value="KAH7993408.1"/>
    <property type="molecule type" value="Genomic_DNA"/>
</dbReference>
<organism evidence="1 2">
    <name type="scientific">Sphaerodactylus townsendi</name>
    <dbReference type="NCBI Taxonomy" id="933632"/>
    <lineage>
        <taxon>Eukaryota</taxon>
        <taxon>Metazoa</taxon>
        <taxon>Chordata</taxon>
        <taxon>Craniata</taxon>
        <taxon>Vertebrata</taxon>
        <taxon>Euteleostomi</taxon>
        <taxon>Lepidosauria</taxon>
        <taxon>Squamata</taxon>
        <taxon>Bifurcata</taxon>
        <taxon>Gekkota</taxon>
        <taxon>Sphaerodactylidae</taxon>
        <taxon>Sphaerodactylus</taxon>
    </lineage>
</organism>
<proteinExistence type="predicted"/>
<reference evidence="1" key="1">
    <citation type="submission" date="2021-08" db="EMBL/GenBank/DDBJ databases">
        <title>The first chromosome-level gecko genome reveals the dynamic sex chromosomes of Neotropical dwarf geckos (Sphaerodactylidae: Sphaerodactylus).</title>
        <authorList>
            <person name="Pinto B.J."/>
            <person name="Keating S.E."/>
            <person name="Gamble T."/>
        </authorList>
    </citation>
    <scope>NUCLEOTIDE SEQUENCE</scope>
    <source>
        <strain evidence="1">TG3544</strain>
    </source>
</reference>
<gene>
    <name evidence="1" type="ORF">K3G42_030925</name>
</gene>